<evidence type="ECO:0000313" key="2">
    <source>
        <dbReference type="EMBL" id="QIS13919.1"/>
    </source>
</evidence>
<proteinExistence type="predicted"/>
<dbReference type="RefSeq" id="WP_167476394.1">
    <property type="nucleotide sequence ID" value="NZ_CP046172.1"/>
</dbReference>
<gene>
    <name evidence="2" type="ORF">F5544_30375</name>
</gene>
<organism evidence="2 3">
    <name type="scientific">Nocardia arthritidis</name>
    <dbReference type="NCBI Taxonomy" id="228602"/>
    <lineage>
        <taxon>Bacteria</taxon>
        <taxon>Bacillati</taxon>
        <taxon>Actinomycetota</taxon>
        <taxon>Actinomycetes</taxon>
        <taxon>Mycobacteriales</taxon>
        <taxon>Nocardiaceae</taxon>
        <taxon>Nocardia</taxon>
    </lineage>
</organism>
<feature type="signal peptide" evidence="1">
    <location>
        <begin position="1"/>
        <end position="29"/>
    </location>
</feature>
<dbReference type="Proteomes" id="UP000503540">
    <property type="component" value="Chromosome"/>
</dbReference>
<evidence type="ECO:0000256" key="1">
    <source>
        <dbReference type="SAM" id="SignalP"/>
    </source>
</evidence>
<dbReference type="KEGG" id="nah:F5544_30375"/>
<dbReference type="AlphaFoldDB" id="A0A6G9YKX6"/>
<feature type="chain" id="PRO_5026347886" evidence="1">
    <location>
        <begin position="30"/>
        <end position="175"/>
    </location>
</feature>
<keyword evidence="3" id="KW-1185">Reference proteome</keyword>
<sequence>MVIRFMNRLAMIAAAAAATIVTTMGPGTAAPDTTIPFPRDREAILFFKIENIHNPGEEGDPEPYLLDKEFRSAEAHPFRYHPWCQDLNGYFPNCVVPESPSTATSMTVAVPVQYLYEHQQMEFEIMEADDSNGDDFLGTITWDMLIYDGTFAIKGEDGHCTVTIWQGSSTGHAGV</sequence>
<keyword evidence="1" id="KW-0732">Signal</keyword>
<reference evidence="2 3" key="1">
    <citation type="journal article" date="2019" name="ACS Chem. Biol.">
        <title>Identification and Mobilization of a Cryptic Antibiotic Biosynthesis Gene Locus from a Human-Pathogenic Nocardia Isolate.</title>
        <authorList>
            <person name="Herisse M."/>
            <person name="Ishida K."/>
            <person name="Porter J.L."/>
            <person name="Howden B."/>
            <person name="Hertweck C."/>
            <person name="Stinear T.P."/>
            <person name="Pidot S.J."/>
        </authorList>
    </citation>
    <scope>NUCLEOTIDE SEQUENCE [LARGE SCALE GENOMIC DNA]</scope>
    <source>
        <strain evidence="2 3">AUSMDU00012717</strain>
    </source>
</reference>
<dbReference type="EMBL" id="CP046172">
    <property type="protein sequence ID" value="QIS13919.1"/>
    <property type="molecule type" value="Genomic_DNA"/>
</dbReference>
<protein>
    <submittedName>
        <fullName evidence="2">Uncharacterized protein</fullName>
    </submittedName>
</protein>
<evidence type="ECO:0000313" key="3">
    <source>
        <dbReference type="Proteomes" id="UP000503540"/>
    </source>
</evidence>
<accession>A0A6G9YKX6</accession>
<name>A0A6G9YKX6_9NOCA</name>